<feature type="domain" description="Glutamine amidotransferase type-2" evidence="15">
    <location>
        <begin position="30"/>
        <end position="100"/>
    </location>
</feature>
<dbReference type="InterPro" id="IPR029055">
    <property type="entry name" value="Ntn_hydrolases_N"/>
</dbReference>
<comment type="cofactor">
    <cofactor evidence="1">
        <name>FMN</name>
        <dbReference type="ChEBI" id="CHEBI:58210"/>
    </cofactor>
</comment>
<keyword evidence="6" id="KW-0288">FMN</keyword>
<reference evidence="16 17" key="1">
    <citation type="submission" date="2024-10" db="EMBL/GenBank/DDBJ databases">
        <authorList>
            <person name="Ratan Roy A."/>
            <person name="Morales Sandoval P.H."/>
            <person name="De Los Santos Villalobos S."/>
            <person name="Chakraborty S."/>
            <person name="Mukherjee J."/>
        </authorList>
    </citation>
    <scope>NUCLEOTIDE SEQUENCE [LARGE SCALE GENOMIC DNA]</scope>
    <source>
        <strain evidence="16 17">S1</strain>
    </source>
</reference>
<evidence type="ECO:0000256" key="13">
    <source>
        <dbReference type="ARBA" id="ARBA00023291"/>
    </source>
</evidence>
<evidence type="ECO:0000256" key="10">
    <source>
        <dbReference type="ARBA" id="ARBA00023004"/>
    </source>
</evidence>
<keyword evidence="4" id="KW-0028">Amino-acid biosynthesis</keyword>
<keyword evidence="13" id="KW-0003">3Fe-4S</keyword>
<keyword evidence="5" id="KW-0285">Flavoprotein</keyword>
<dbReference type="PANTHER" id="PTHR11938">
    <property type="entry name" value="FAD NADPH DEHYDROGENASE/OXIDOREDUCTASE"/>
    <property type="match status" value="1"/>
</dbReference>
<evidence type="ECO:0000313" key="16">
    <source>
        <dbReference type="EMBL" id="MFE4107056.1"/>
    </source>
</evidence>
<evidence type="ECO:0000256" key="4">
    <source>
        <dbReference type="ARBA" id="ARBA00022605"/>
    </source>
</evidence>
<protein>
    <recommendedName>
        <fullName evidence="15">Glutamine amidotransferase type-2 domain-containing protein</fullName>
    </recommendedName>
</protein>
<dbReference type="InterPro" id="IPR017932">
    <property type="entry name" value="GATase_2_dom"/>
</dbReference>
<accession>A0ABW6IFV7</accession>
<dbReference type="PROSITE" id="PS51278">
    <property type="entry name" value="GATASE_TYPE_2"/>
    <property type="match status" value="1"/>
</dbReference>
<evidence type="ECO:0000256" key="11">
    <source>
        <dbReference type="ARBA" id="ARBA00023014"/>
    </source>
</evidence>
<organism evidence="16 17">
    <name type="scientific">Almyronema epifaneia S1</name>
    <dbReference type="NCBI Taxonomy" id="2991925"/>
    <lineage>
        <taxon>Bacteria</taxon>
        <taxon>Bacillati</taxon>
        <taxon>Cyanobacteriota</taxon>
        <taxon>Cyanophyceae</taxon>
        <taxon>Nodosilineales</taxon>
        <taxon>Nodosilineaceae</taxon>
        <taxon>Almyronema</taxon>
        <taxon>Almyronema epifaneia</taxon>
    </lineage>
</organism>
<keyword evidence="7" id="KW-0479">Metal-binding</keyword>
<keyword evidence="12" id="KW-0314">Glutamate biosynthesis</keyword>
<evidence type="ECO:0000256" key="2">
    <source>
        <dbReference type="ARBA" id="ARBA00001927"/>
    </source>
</evidence>
<evidence type="ECO:0000256" key="3">
    <source>
        <dbReference type="ARBA" id="ARBA00009716"/>
    </source>
</evidence>
<evidence type="ECO:0000259" key="15">
    <source>
        <dbReference type="PROSITE" id="PS51278"/>
    </source>
</evidence>
<keyword evidence="10" id="KW-0408">Iron</keyword>
<evidence type="ECO:0000313" key="17">
    <source>
        <dbReference type="Proteomes" id="UP001600165"/>
    </source>
</evidence>
<dbReference type="Proteomes" id="UP001600165">
    <property type="component" value="Unassembled WGS sequence"/>
</dbReference>
<dbReference type="EMBL" id="JBHZOL010000076">
    <property type="protein sequence ID" value="MFE4107056.1"/>
    <property type="molecule type" value="Genomic_DNA"/>
</dbReference>
<evidence type="ECO:0000256" key="12">
    <source>
        <dbReference type="ARBA" id="ARBA00023164"/>
    </source>
</evidence>
<dbReference type="RefSeq" id="WP_377965407.1">
    <property type="nucleotide sequence ID" value="NZ_JBHZOL010000076.1"/>
</dbReference>
<evidence type="ECO:0000256" key="5">
    <source>
        <dbReference type="ARBA" id="ARBA00022630"/>
    </source>
</evidence>
<dbReference type="PANTHER" id="PTHR11938:SF133">
    <property type="entry name" value="GLUTAMATE SYNTHASE (NADH)"/>
    <property type="match status" value="1"/>
</dbReference>
<dbReference type="SUPFAM" id="SSF56235">
    <property type="entry name" value="N-terminal nucleophile aminohydrolases (Ntn hydrolases)"/>
    <property type="match status" value="1"/>
</dbReference>
<dbReference type="InterPro" id="IPR050711">
    <property type="entry name" value="ET-N_metabolism_enzyme"/>
</dbReference>
<keyword evidence="8" id="KW-0315">Glutamine amidotransferase</keyword>
<comment type="cofactor">
    <cofactor evidence="2">
        <name>[3Fe-4S] cluster</name>
        <dbReference type="ChEBI" id="CHEBI:21137"/>
    </cofactor>
</comment>
<evidence type="ECO:0000256" key="1">
    <source>
        <dbReference type="ARBA" id="ARBA00001917"/>
    </source>
</evidence>
<evidence type="ECO:0000256" key="8">
    <source>
        <dbReference type="ARBA" id="ARBA00022962"/>
    </source>
</evidence>
<evidence type="ECO:0000256" key="9">
    <source>
        <dbReference type="ARBA" id="ARBA00023002"/>
    </source>
</evidence>
<keyword evidence="11" id="KW-0411">Iron-sulfur</keyword>
<comment type="pathway">
    <text evidence="14">Amino-acid biosynthesis.</text>
</comment>
<dbReference type="Gene3D" id="3.60.20.10">
    <property type="entry name" value="Glutamine Phosphoribosylpyrophosphate, subunit 1, domain 1"/>
    <property type="match status" value="1"/>
</dbReference>
<keyword evidence="9" id="KW-0560">Oxidoreductase</keyword>
<comment type="caution">
    <text evidence="16">The sequence shown here is derived from an EMBL/GenBank/DDBJ whole genome shotgun (WGS) entry which is preliminary data.</text>
</comment>
<gene>
    <name evidence="16" type="ORF">ACFVKH_12245</name>
</gene>
<dbReference type="Pfam" id="PF00310">
    <property type="entry name" value="GATase_2"/>
    <property type="match status" value="1"/>
</dbReference>
<proteinExistence type="inferred from homology"/>
<comment type="similarity">
    <text evidence="3">Belongs to the glutamate synthase family.</text>
</comment>
<keyword evidence="17" id="KW-1185">Reference proteome</keyword>
<evidence type="ECO:0000256" key="14">
    <source>
        <dbReference type="ARBA" id="ARBA00029440"/>
    </source>
</evidence>
<evidence type="ECO:0000256" key="7">
    <source>
        <dbReference type="ARBA" id="ARBA00022723"/>
    </source>
</evidence>
<sequence>MHANDNQLADQRALVRSWGPRWLVEERDACGVGFVADQYGRASHGLIKQALTALDCMEHRGGCCADQDSGDGAGVMTAIPWQLLQTWAESQGCSEQFQPE</sequence>
<evidence type="ECO:0000256" key="6">
    <source>
        <dbReference type="ARBA" id="ARBA00022643"/>
    </source>
</evidence>
<name>A0ABW6IFV7_9CYAN</name>
<feature type="non-terminal residue" evidence="16">
    <location>
        <position position="100"/>
    </location>
</feature>